<evidence type="ECO:0000313" key="3">
    <source>
        <dbReference type="EMBL" id="SUO91839.1"/>
    </source>
</evidence>
<proteinExistence type="predicted"/>
<gene>
    <name evidence="3" type="primary">yafQ_1</name>
    <name evidence="3" type="ORF">NCTC10717_00271</name>
</gene>
<keyword evidence="3" id="KW-0378">Hydrolase</keyword>
<dbReference type="InterPro" id="IPR007712">
    <property type="entry name" value="RelE/ParE_toxin"/>
</dbReference>
<dbReference type="GO" id="GO:0004521">
    <property type="term" value="F:RNA endonuclease activity"/>
    <property type="evidence" value="ECO:0007669"/>
    <property type="project" value="TreeGrafter"/>
</dbReference>
<name>A0A380MKH1_9GAMM</name>
<evidence type="ECO:0000313" key="4">
    <source>
        <dbReference type="Proteomes" id="UP000254575"/>
    </source>
</evidence>
<reference evidence="3 4" key="1">
    <citation type="submission" date="2018-06" db="EMBL/GenBank/DDBJ databases">
        <authorList>
            <consortium name="Pathogen Informatics"/>
            <person name="Doyle S."/>
        </authorList>
    </citation>
    <scope>NUCLEOTIDE SEQUENCE [LARGE SCALE GENOMIC DNA]</scope>
    <source>
        <strain evidence="3 4">NCTC10717</strain>
    </source>
</reference>
<dbReference type="Gene3D" id="3.30.2310.20">
    <property type="entry name" value="RelE-like"/>
    <property type="match status" value="1"/>
</dbReference>
<dbReference type="PANTHER" id="PTHR40588:SF1">
    <property type="entry name" value="MRNA INTERFERASE TOXIN YAFQ"/>
    <property type="match status" value="1"/>
</dbReference>
<dbReference type="Proteomes" id="UP000254575">
    <property type="component" value="Unassembled WGS sequence"/>
</dbReference>
<dbReference type="InterPro" id="IPR004386">
    <property type="entry name" value="Toxin_YafQ-like"/>
</dbReference>
<dbReference type="EC" id="3.1.-.-" evidence="3"/>
<dbReference type="EMBL" id="UHIA01000003">
    <property type="protein sequence ID" value="SUO91839.1"/>
    <property type="molecule type" value="Genomic_DNA"/>
</dbReference>
<dbReference type="RefSeq" id="WP_115217589.1">
    <property type="nucleotide sequence ID" value="NZ_UHIA01000003.1"/>
</dbReference>
<dbReference type="PANTHER" id="PTHR40588">
    <property type="entry name" value="MRNA INTERFERASE TOXIN YAFQ"/>
    <property type="match status" value="1"/>
</dbReference>
<dbReference type="GO" id="GO:0006402">
    <property type="term" value="P:mRNA catabolic process"/>
    <property type="evidence" value="ECO:0007669"/>
    <property type="project" value="TreeGrafter"/>
</dbReference>
<sequence length="92" mass="10697">MSVNKRKPIPTAQFRREAKKNIAELLTENWTEVMYCLLNDLPLAEKYCDHQLKGDLDDYRECHVKPDLLLVYAIRGDKLHLARLGSHSELFG</sequence>
<dbReference type="OrthoDB" id="7030467at2"/>
<dbReference type="Pfam" id="PF15738">
    <property type="entry name" value="YafQ_toxin"/>
    <property type="match status" value="1"/>
</dbReference>
<accession>A0A380MKH1</accession>
<dbReference type="GO" id="GO:0006415">
    <property type="term" value="P:translational termination"/>
    <property type="evidence" value="ECO:0007669"/>
    <property type="project" value="TreeGrafter"/>
</dbReference>
<keyword evidence="1" id="KW-1277">Toxin-antitoxin system</keyword>
<dbReference type="AlphaFoldDB" id="A0A380MKH1"/>
<evidence type="ECO:0000256" key="1">
    <source>
        <dbReference type="ARBA" id="ARBA00022649"/>
    </source>
</evidence>
<keyword evidence="4" id="KW-1185">Reference proteome</keyword>
<dbReference type="SUPFAM" id="SSF143011">
    <property type="entry name" value="RelE-like"/>
    <property type="match status" value="1"/>
</dbReference>
<feature type="active site" description="Proton donor" evidence="2">
    <location>
        <position position="87"/>
    </location>
</feature>
<dbReference type="InterPro" id="IPR035093">
    <property type="entry name" value="RelE/ParE_toxin_dom_sf"/>
</dbReference>
<protein>
    <submittedName>
        <fullName evidence="3">mRNA interferase YafQ</fullName>
        <ecNumber evidence="3">3.1.-.-</ecNumber>
    </submittedName>
</protein>
<dbReference type="GO" id="GO:0016787">
    <property type="term" value="F:hydrolase activity"/>
    <property type="evidence" value="ECO:0007669"/>
    <property type="project" value="UniProtKB-KW"/>
</dbReference>
<dbReference type="NCBIfam" id="TIGR02385">
    <property type="entry name" value="RelE_StbE"/>
    <property type="match status" value="1"/>
</dbReference>
<dbReference type="PIRSF" id="PIRSF006156">
    <property type="entry name" value="YafQ"/>
    <property type="match status" value="1"/>
</dbReference>
<evidence type="ECO:0000256" key="2">
    <source>
        <dbReference type="PIRSR" id="PIRSR006156-1"/>
    </source>
</evidence>
<organism evidence="3 4">
    <name type="scientific">Suttonella indologenes</name>
    <dbReference type="NCBI Taxonomy" id="13276"/>
    <lineage>
        <taxon>Bacteria</taxon>
        <taxon>Pseudomonadati</taxon>
        <taxon>Pseudomonadota</taxon>
        <taxon>Gammaproteobacteria</taxon>
        <taxon>Cardiobacteriales</taxon>
        <taxon>Cardiobacteriaceae</taxon>
        <taxon>Suttonella</taxon>
    </lineage>
</organism>